<protein>
    <recommendedName>
        <fullName evidence="3">F5/8 type C domain-containing protein</fullName>
    </recommendedName>
</protein>
<dbReference type="Gene3D" id="2.60.120.260">
    <property type="entry name" value="Galactose-binding domain-like"/>
    <property type="match status" value="1"/>
</dbReference>
<evidence type="ECO:0000256" key="1">
    <source>
        <dbReference type="SAM" id="MobiDB-lite"/>
    </source>
</evidence>
<sequence>MRRPGTLPLLTALAAAGAMLLTGFTPDPRASVPAASPVAVAGTDPVDGVAMIYPTKAGGQVWHLSADPSSDPRLDGTSLEPNGDGTFTVRNVKTRLGVSTTTYDEDEHEDDLTWYQPDLRTDGHMHDRNDWRDVEITGYVRYVEGEDDGDAFTWYARGGRHTGEGRAPEACWGTAYKGNLRYADGAVKFEKEIYHHGGDGYADGSYVNGGASIKGKTVGFKTVMYNIPGGVRLEAYLDRENDGTWTRVTTRDDTGGWSIDTGNPCGGTRTEQVTWGGPKAAFRWDDATEVDVTKLSVREIDPAGQADPCPMKLAPAGVTASTWEEINPPSNAIDGNLATRWSGSGYGAHLVLDLGASRPVCGVDVAWHQGDGRWNDYTVYTSPDGATYTKAAEGRSSGSTLSPEPYRFPPRQARFVRISWWNSSAGNGWASIAEAAALATS</sequence>
<dbReference type="RefSeq" id="WP_344967756.1">
    <property type="nucleotide sequence ID" value="NZ_BAAAVI010000003.1"/>
</dbReference>
<accession>A0ABP6I901</accession>
<dbReference type="PROSITE" id="PS50022">
    <property type="entry name" value="FA58C_3"/>
    <property type="match status" value="1"/>
</dbReference>
<evidence type="ECO:0000259" key="3">
    <source>
        <dbReference type="PROSITE" id="PS50022"/>
    </source>
</evidence>
<name>A0ABP6I901_9ACTN</name>
<dbReference type="Pfam" id="PF00754">
    <property type="entry name" value="F5_F8_type_C"/>
    <property type="match status" value="1"/>
</dbReference>
<gene>
    <name evidence="4" type="ORF">GCM10010517_07180</name>
</gene>
<proteinExistence type="predicted"/>
<organism evidence="4 5">
    <name type="scientific">Streptosporangium fragile</name>
    <dbReference type="NCBI Taxonomy" id="46186"/>
    <lineage>
        <taxon>Bacteria</taxon>
        <taxon>Bacillati</taxon>
        <taxon>Actinomycetota</taxon>
        <taxon>Actinomycetes</taxon>
        <taxon>Streptosporangiales</taxon>
        <taxon>Streptosporangiaceae</taxon>
        <taxon>Streptosporangium</taxon>
    </lineage>
</organism>
<feature type="signal peptide" evidence="2">
    <location>
        <begin position="1"/>
        <end position="20"/>
    </location>
</feature>
<dbReference type="SUPFAM" id="SSF49785">
    <property type="entry name" value="Galactose-binding domain-like"/>
    <property type="match status" value="1"/>
</dbReference>
<feature type="region of interest" description="Disordered" evidence="1">
    <location>
        <begin position="67"/>
        <end position="86"/>
    </location>
</feature>
<dbReference type="Proteomes" id="UP001500831">
    <property type="component" value="Unassembled WGS sequence"/>
</dbReference>
<dbReference type="InterPro" id="IPR000421">
    <property type="entry name" value="FA58C"/>
</dbReference>
<dbReference type="EMBL" id="BAAAVI010000003">
    <property type="protein sequence ID" value="GAA2849775.1"/>
    <property type="molecule type" value="Genomic_DNA"/>
</dbReference>
<comment type="caution">
    <text evidence="4">The sequence shown here is derived from an EMBL/GenBank/DDBJ whole genome shotgun (WGS) entry which is preliminary data.</text>
</comment>
<evidence type="ECO:0000256" key="2">
    <source>
        <dbReference type="SAM" id="SignalP"/>
    </source>
</evidence>
<feature type="domain" description="F5/8 type C" evidence="3">
    <location>
        <begin position="297"/>
        <end position="418"/>
    </location>
</feature>
<keyword evidence="5" id="KW-1185">Reference proteome</keyword>
<evidence type="ECO:0000313" key="4">
    <source>
        <dbReference type="EMBL" id="GAA2849775.1"/>
    </source>
</evidence>
<evidence type="ECO:0000313" key="5">
    <source>
        <dbReference type="Proteomes" id="UP001500831"/>
    </source>
</evidence>
<reference evidence="5" key="1">
    <citation type="journal article" date="2019" name="Int. J. Syst. Evol. Microbiol.">
        <title>The Global Catalogue of Microorganisms (GCM) 10K type strain sequencing project: providing services to taxonomists for standard genome sequencing and annotation.</title>
        <authorList>
            <consortium name="The Broad Institute Genomics Platform"/>
            <consortium name="The Broad Institute Genome Sequencing Center for Infectious Disease"/>
            <person name="Wu L."/>
            <person name="Ma J."/>
        </authorList>
    </citation>
    <scope>NUCLEOTIDE SEQUENCE [LARGE SCALE GENOMIC DNA]</scope>
    <source>
        <strain evidence="5">JCM 6242</strain>
    </source>
</reference>
<dbReference type="InterPro" id="IPR008979">
    <property type="entry name" value="Galactose-bd-like_sf"/>
</dbReference>
<feature type="chain" id="PRO_5047476287" description="F5/8 type C domain-containing protein" evidence="2">
    <location>
        <begin position="21"/>
        <end position="441"/>
    </location>
</feature>
<keyword evidence="2" id="KW-0732">Signal</keyword>